<organism evidence="11 12">
    <name type="scientific">[Clostridium] citroniae WAL-19142</name>
    <dbReference type="NCBI Taxonomy" id="742734"/>
    <lineage>
        <taxon>Bacteria</taxon>
        <taxon>Bacillati</taxon>
        <taxon>Bacillota</taxon>
        <taxon>Clostridia</taxon>
        <taxon>Lachnospirales</taxon>
        <taxon>Lachnospiraceae</taxon>
        <taxon>Enterocloster</taxon>
    </lineage>
</organism>
<evidence type="ECO:0000256" key="2">
    <source>
        <dbReference type="ARBA" id="ARBA00004664"/>
    </source>
</evidence>
<dbReference type="EC" id="5.3.1.24" evidence="3 9"/>
<feature type="domain" description="N-(5'phosphoribosyl) anthranilate isomerase (PRAI)" evidence="10">
    <location>
        <begin position="6"/>
        <end position="204"/>
    </location>
</feature>
<sequence>MDTCKIKICGLSRFRDILAVNEALPDYIGFVFAKSSRRVTPDRARQLKGELDPRIRTVGVFVNAPMEEILCLTEDCGGQNGTIGMIQLHGDEDEAYIRTLKEHTHVPVIKAVRVQGTDQIQKAQELPCDYLLLDTYTRDAYGGMGVGFDWNMIPRLSKPFFLAGGICSGNLARAAALRPYCIDVSSGVETDGRKDCKKIRELVNLLRATHEYKESKGA</sequence>
<evidence type="ECO:0000256" key="4">
    <source>
        <dbReference type="ARBA" id="ARBA00022272"/>
    </source>
</evidence>
<evidence type="ECO:0000256" key="8">
    <source>
        <dbReference type="ARBA" id="ARBA00023235"/>
    </source>
</evidence>
<dbReference type="PATRIC" id="fig|742734.4.peg.2932"/>
<dbReference type="OrthoDB" id="9786954at2"/>
<dbReference type="InterPro" id="IPR044643">
    <property type="entry name" value="TrpF_fam"/>
</dbReference>
<dbReference type="EMBL" id="ADLK01000022">
    <property type="protein sequence ID" value="KMW18628.1"/>
    <property type="molecule type" value="Genomic_DNA"/>
</dbReference>
<dbReference type="Pfam" id="PF00697">
    <property type="entry name" value="PRAI"/>
    <property type="match status" value="1"/>
</dbReference>
<protein>
    <recommendedName>
        <fullName evidence="4 9">N-(5'-phosphoribosyl)anthranilate isomerase</fullName>
        <shortName evidence="9">PRAI</shortName>
        <ecNumber evidence="3 9">5.3.1.24</ecNumber>
    </recommendedName>
</protein>
<evidence type="ECO:0000256" key="6">
    <source>
        <dbReference type="ARBA" id="ARBA00022822"/>
    </source>
</evidence>
<keyword evidence="5 9" id="KW-0028">Amino-acid biosynthesis</keyword>
<evidence type="ECO:0000313" key="11">
    <source>
        <dbReference type="EMBL" id="KMW18628.1"/>
    </source>
</evidence>
<evidence type="ECO:0000256" key="5">
    <source>
        <dbReference type="ARBA" id="ARBA00022605"/>
    </source>
</evidence>
<dbReference type="InterPro" id="IPR011060">
    <property type="entry name" value="RibuloseP-bd_barrel"/>
</dbReference>
<evidence type="ECO:0000256" key="1">
    <source>
        <dbReference type="ARBA" id="ARBA00001164"/>
    </source>
</evidence>
<evidence type="ECO:0000256" key="9">
    <source>
        <dbReference type="HAMAP-Rule" id="MF_00135"/>
    </source>
</evidence>
<name>A0A0J9C0K1_9FIRM</name>
<evidence type="ECO:0000256" key="7">
    <source>
        <dbReference type="ARBA" id="ARBA00023141"/>
    </source>
</evidence>
<dbReference type="RefSeq" id="WP_007865639.1">
    <property type="nucleotide sequence ID" value="NZ_KQ235878.1"/>
</dbReference>
<dbReference type="GO" id="GO:0004640">
    <property type="term" value="F:phosphoribosylanthranilate isomerase activity"/>
    <property type="evidence" value="ECO:0007669"/>
    <property type="project" value="UniProtKB-UniRule"/>
</dbReference>
<dbReference type="AlphaFoldDB" id="A0A0J9C0K1"/>
<dbReference type="CDD" id="cd00405">
    <property type="entry name" value="PRAI"/>
    <property type="match status" value="1"/>
</dbReference>
<dbReference type="SUPFAM" id="SSF51366">
    <property type="entry name" value="Ribulose-phoshate binding barrel"/>
    <property type="match status" value="1"/>
</dbReference>
<evidence type="ECO:0000259" key="10">
    <source>
        <dbReference type="Pfam" id="PF00697"/>
    </source>
</evidence>
<keyword evidence="8 9" id="KW-0413">Isomerase</keyword>
<dbReference type="PANTHER" id="PTHR42894">
    <property type="entry name" value="N-(5'-PHOSPHORIBOSYL)ANTHRANILATE ISOMERASE"/>
    <property type="match status" value="1"/>
</dbReference>
<dbReference type="GeneID" id="93163225"/>
<dbReference type="PANTHER" id="PTHR42894:SF1">
    <property type="entry name" value="N-(5'-PHOSPHORIBOSYL)ANTHRANILATE ISOMERASE"/>
    <property type="match status" value="1"/>
</dbReference>
<dbReference type="HAMAP" id="MF_00135">
    <property type="entry name" value="PRAI"/>
    <property type="match status" value="1"/>
</dbReference>
<comment type="similarity">
    <text evidence="9">Belongs to the TrpF family.</text>
</comment>
<accession>A0A0J9C0K1</accession>
<proteinExistence type="inferred from homology"/>
<keyword evidence="7 9" id="KW-0057">Aromatic amino acid biosynthesis</keyword>
<comment type="pathway">
    <text evidence="2 9">Amino-acid biosynthesis; L-tryptophan biosynthesis; L-tryptophan from chorismate: step 3/5.</text>
</comment>
<comment type="caution">
    <text evidence="11">The sequence shown here is derived from an EMBL/GenBank/DDBJ whole genome shotgun (WGS) entry which is preliminary data.</text>
</comment>
<evidence type="ECO:0000256" key="3">
    <source>
        <dbReference type="ARBA" id="ARBA00012572"/>
    </source>
</evidence>
<dbReference type="Proteomes" id="UP000037392">
    <property type="component" value="Unassembled WGS sequence"/>
</dbReference>
<dbReference type="UniPathway" id="UPA00035">
    <property type="reaction ID" value="UER00042"/>
</dbReference>
<comment type="catalytic activity">
    <reaction evidence="1 9">
        <text>N-(5-phospho-beta-D-ribosyl)anthranilate = 1-(2-carboxyphenylamino)-1-deoxy-D-ribulose 5-phosphate</text>
        <dbReference type="Rhea" id="RHEA:21540"/>
        <dbReference type="ChEBI" id="CHEBI:18277"/>
        <dbReference type="ChEBI" id="CHEBI:58613"/>
        <dbReference type="EC" id="5.3.1.24"/>
    </reaction>
</comment>
<dbReference type="Gene3D" id="3.20.20.70">
    <property type="entry name" value="Aldolase class I"/>
    <property type="match status" value="1"/>
</dbReference>
<dbReference type="InterPro" id="IPR001240">
    <property type="entry name" value="PRAI_dom"/>
</dbReference>
<gene>
    <name evidence="9" type="primary">trpF</name>
    <name evidence="11" type="ORF">HMPREF9470_02732</name>
</gene>
<dbReference type="InterPro" id="IPR013785">
    <property type="entry name" value="Aldolase_TIM"/>
</dbReference>
<reference evidence="11 12" key="1">
    <citation type="submission" date="2011-04" db="EMBL/GenBank/DDBJ databases">
        <title>The Genome Sequence of Clostridium citroniae WAL-19142.</title>
        <authorList>
            <consortium name="The Broad Institute Genome Sequencing Platform"/>
            <person name="Earl A."/>
            <person name="Ward D."/>
            <person name="Feldgarden M."/>
            <person name="Gevers D."/>
            <person name="Warren Y.A."/>
            <person name="Tyrrell K.L."/>
            <person name="Citron D.M."/>
            <person name="Goldstein E.J."/>
            <person name="Daigneault M."/>
            <person name="Allen-Vercoe E."/>
            <person name="Young S.K."/>
            <person name="Zeng Q."/>
            <person name="Gargeya S."/>
            <person name="Fitzgerald M."/>
            <person name="Haas B."/>
            <person name="Abouelleil A."/>
            <person name="Alvarado L."/>
            <person name="Arachchi H.M."/>
            <person name="Berlin A."/>
            <person name="Brown A."/>
            <person name="Chapman S.B."/>
            <person name="Chen Z."/>
            <person name="Dunbar C."/>
            <person name="Freedman E."/>
            <person name="Gearin G."/>
            <person name="Gellesch M."/>
            <person name="Goldberg J."/>
            <person name="Griggs A."/>
            <person name="Gujja S."/>
            <person name="Heilman E.R."/>
            <person name="Heiman D."/>
            <person name="Howarth C."/>
            <person name="Larson L."/>
            <person name="Lui A."/>
            <person name="MacDonald P.J."/>
            <person name="Mehta T."/>
            <person name="Montmayeur A."/>
            <person name="Murphy C."/>
            <person name="Neiman D."/>
            <person name="Pearson M."/>
            <person name="Priest M."/>
            <person name="Roberts A."/>
            <person name="Saif S."/>
            <person name="Shea T."/>
            <person name="Shenoy N."/>
            <person name="Sisk P."/>
            <person name="Stolte C."/>
            <person name="Sykes S."/>
            <person name="White J."/>
            <person name="Yandava C."/>
            <person name="Wortman J."/>
            <person name="Nusbaum C."/>
            <person name="Birren B."/>
        </authorList>
    </citation>
    <scope>NUCLEOTIDE SEQUENCE [LARGE SCALE GENOMIC DNA]</scope>
    <source>
        <strain evidence="11 12">WAL-19142</strain>
    </source>
</reference>
<evidence type="ECO:0000313" key="12">
    <source>
        <dbReference type="Proteomes" id="UP000037392"/>
    </source>
</evidence>
<dbReference type="GO" id="GO:0000162">
    <property type="term" value="P:L-tryptophan biosynthetic process"/>
    <property type="evidence" value="ECO:0007669"/>
    <property type="project" value="UniProtKB-UniRule"/>
</dbReference>
<keyword evidence="6 9" id="KW-0822">Tryptophan biosynthesis</keyword>